<dbReference type="STRING" id="913774.A0A0C3CRA8"/>
<protein>
    <recommendedName>
        <fullName evidence="4">SH3 domain-containing protein</fullName>
    </recommendedName>
</protein>
<feature type="region of interest" description="Disordered" evidence="3">
    <location>
        <begin position="997"/>
        <end position="1074"/>
    </location>
</feature>
<feature type="compositionally biased region" description="Polar residues" evidence="3">
    <location>
        <begin position="18"/>
        <end position="28"/>
    </location>
</feature>
<accession>A0A0C3CRA8</accession>
<dbReference type="HOGENOM" id="CLU_282703_0_0_1"/>
<feature type="compositionally biased region" description="Low complexity" evidence="3">
    <location>
        <begin position="97"/>
        <end position="110"/>
    </location>
</feature>
<dbReference type="PANTHER" id="PTHR45929:SF7">
    <property type="entry name" value="LAS SEVENTEEN-BINDING PROTEIN 1"/>
    <property type="match status" value="1"/>
</dbReference>
<dbReference type="InParanoid" id="A0A0C3CRA8"/>
<evidence type="ECO:0000256" key="1">
    <source>
        <dbReference type="ARBA" id="ARBA00022443"/>
    </source>
</evidence>
<reference evidence="6" key="2">
    <citation type="submission" date="2015-01" db="EMBL/GenBank/DDBJ databases">
        <title>Evolutionary Origins and Diversification of the Mycorrhizal Mutualists.</title>
        <authorList>
            <consortium name="DOE Joint Genome Institute"/>
            <consortium name="Mycorrhizal Genomics Consortium"/>
            <person name="Kohler A."/>
            <person name="Kuo A."/>
            <person name="Nagy L.G."/>
            <person name="Floudas D."/>
            <person name="Copeland A."/>
            <person name="Barry K.W."/>
            <person name="Cichocki N."/>
            <person name="Veneault-Fourrey C."/>
            <person name="LaButti K."/>
            <person name="Lindquist E.A."/>
            <person name="Lipzen A."/>
            <person name="Lundell T."/>
            <person name="Morin E."/>
            <person name="Murat C."/>
            <person name="Riley R."/>
            <person name="Ohm R."/>
            <person name="Sun H."/>
            <person name="Tunlid A."/>
            <person name="Henrissat B."/>
            <person name="Grigoriev I.V."/>
            <person name="Hibbett D.S."/>
            <person name="Martin F."/>
        </authorList>
    </citation>
    <scope>NUCLEOTIDE SEQUENCE [LARGE SCALE GENOMIC DNA]</scope>
    <source>
        <strain evidence="6">Zn</strain>
    </source>
</reference>
<keyword evidence="6" id="KW-1185">Reference proteome</keyword>
<evidence type="ECO:0000256" key="2">
    <source>
        <dbReference type="PROSITE-ProRule" id="PRU00192"/>
    </source>
</evidence>
<reference evidence="5 6" key="1">
    <citation type="submission" date="2014-04" db="EMBL/GenBank/DDBJ databases">
        <authorList>
            <consortium name="DOE Joint Genome Institute"/>
            <person name="Kuo A."/>
            <person name="Martino E."/>
            <person name="Perotto S."/>
            <person name="Kohler A."/>
            <person name="Nagy L.G."/>
            <person name="Floudas D."/>
            <person name="Copeland A."/>
            <person name="Barry K.W."/>
            <person name="Cichocki N."/>
            <person name="Veneault-Fourrey C."/>
            <person name="LaButti K."/>
            <person name="Lindquist E.A."/>
            <person name="Lipzen A."/>
            <person name="Lundell T."/>
            <person name="Morin E."/>
            <person name="Murat C."/>
            <person name="Sun H."/>
            <person name="Tunlid A."/>
            <person name="Henrissat B."/>
            <person name="Grigoriev I.V."/>
            <person name="Hibbett D.S."/>
            <person name="Martin F."/>
            <person name="Nordberg H.P."/>
            <person name="Cantor M.N."/>
            <person name="Hua S.X."/>
        </authorList>
    </citation>
    <scope>NUCLEOTIDE SEQUENCE [LARGE SCALE GENOMIC DNA]</scope>
    <source>
        <strain evidence="5 6">Zn</strain>
    </source>
</reference>
<dbReference type="InterPro" id="IPR036028">
    <property type="entry name" value="SH3-like_dom_sf"/>
</dbReference>
<feature type="compositionally biased region" description="Low complexity" evidence="3">
    <location>
        <begin position="673"/>
        <end position="692"/>
    </location>
</feature>
<feature type="compositionally biased region" description="Polar residues" evidence="3">
    <location>
        <begin position="301"/>
        <end position="316"/>
    </location>
</feature>
<feature type="compositionally biased region" description="Low complexity" evidence="3">
    <location>
        <begin position="909"/>
        <end position="925"/>
    </location>
</feature>
<dbReference type="CDD" id="cd00174">
    <property type="entry name" value="SH3"/>
    <property type="match status" value="1"/>
</dbReference>
<sequence>MKLPTLTTRFTRSEGADNGTSRRASTVPYSPIPYSLPAQGPSPALLPVNPALLEAREIALRRKPIDQDLERNPSSEQGSFPSEDPDREVILTVGSAPTPQTPGQPVTPGQSFLPRDITNLDLRSALGTYLDYLPLVGEDEEEEVCHPPPAFITMKSNKDHQALKPDDTSTYNPFQEESRDLPADSILSVRGSLVKGEYVLTGLGIDEVHSNTGMRVQSLPSQVAIGKDTVPIAESEEESFKQSLTLPTPPIPPRNPARLLRGKATEETVLAVSYRWQRRQNKRQQLAARSNKRSPVGDLSSIVSAHKSTSAAPSKTINEIRTEVERVCPQMMQKLNGIRDDKNEGHENTKDHNIGLGISLEKHLSTAENDNRAKEIKSTAVEGQGIRENKNNAAMGHAEERLSTLAHTIDNAVEHGNHPIISRLRNSQEHDIGLGINIYGLSEPFGYGGGAVQHHDQDEEEDLDTLVQILIAAWHVEQTARAEAEALSVVQSEHGPGAKEVDEVVELNEPVVETQLAETTEPIDNVVARGTGDEPGIPSAPEITGMASYLEATASSEKPVADKVDPENIIGRTKIVDAGDMVVETTIETRSSQSVQLLCSARAGEVMPTPPLSVAIVVAESRNVGASPVQVDSQLSLPTEGVNNNELIDNLLEKTYRGQAESFNGKHSGASTNRSLSNSSGAAAASVRANSGPSAPVSNPRPSRLAEGLTQGIQSLRTPSAYNKIVFKPFAVRHGGETRNQTGVSSGIQAPPASPHVTYGHRFYTLPDDKQQLSAKKTRPQPVDLPQTSRRGLFYFTESERQYIKQLVHAEPRGCAQHPNCIECYNTEYAYIENKVMPTSMPPEERNRIISNNRSLRTIKNELESLAENSAISDEQFDTIMNALPAESALSGSSRTASVASPAPPAPPTTALNNLNINNNSSPPAYTSGAAPSLPDRNSPSKPELTRATALYRYSEAGDCNFEVGDEIAVYEYMNADWWLGKNLRTGQEGVFPVNYVQPQASPMPPTRSGPNIPGQGVYYGNDKDNTYGAGYSPQQQPYQSPPAAGPSDPYTSAVPPMQVAGQPVENRHGKGAEMGKKFGKKLGNAAIFGAGATIGSDIVNSIF</sequence>
<dbReference type="Proteomes" id="UP000054321">
    <property type="component" value="Unassembled WGS sequence"/>
</dbReference>
<feature type="region of interest" description="Disordered" evidence="3">
    <location>
        <begin position="662"/>
        <end position="705"/>
    </location>
</feature>
<dbReference type="Gene3D" id="2.30.30.40">
    <property type="entry name" value="SH3 Domains"/>
    <property type="match status" value="1"/>
</dbReference>
<keyword evidence="1 2" id="KW-0728">SH3 domain</keyword>
<feature type="region of interest" description="Disordered" evidence="3">
    <location>
        <begin position="64"/>
        <end position="114"/>
    </location>
</feature>
<feature type="region of interest" description="Disordered" evidence="3">
    <location>
        <begin position="1"/>
        <end position="35"/>
    </location>
</feature>
<dbReference type="SUPFAM" id="SSF50044">
    <property type="entry name" value="SH3-domain"/>
    <property type="match status" value="1"/>
</dbReference>
<organism evidence="5 6">
    <name type="scientific">Oidiodendron maius (strain Zn)</name>
    <dbReference type="NCBI Taxonomy" id="913774"/>
    <lineage>
        <taxon>Eukaryota</taxon>
        <taxon>Fungi</taxon>
        <taxon>Dikarya</taxon>
        <taxon>Ascomycota</taxon>
        <taxon>Pezizomycotina</taxon>
        <taxon>Leotiomycetes</taxon>
        <taxon>Leotiomycetes incertae sedis</taxon>
        <taxon>Myxotrichaceae</taxon>
        <taxon>Oidiodendron</taxon>
    </lineage>
</organism>
<feature type="domain" description="SH3" evidence="4">
    <location>
        <begin position="943"/>
        <end position="1002"/>
    </location>
</feature>
<feature type="compositionally biased region" description="Basic and acidic residues" evidence="3">
    <location>
        <begin position="64"/>
        <end position="73"/>
    </location>
</feature>
<dbReference type="PROSITE" id="PS50002">
    <property type="entry name" value="SH3"/>
    <property type="match status" value="1"/>
</dbReference>
<dbReference type="InterPro" id="IPR001452">
    <property type="entry name" value="SH3_domain"/>
</dbReference>
<feature type="compositionally biased region" description="Polar residues" evidence="3">
    <location>
        <begin position="1"/>
        <end position="10"/>
    </location>
</feature>
<feature type="region of interest" description="Disordered" evidence="3">
    <location>
        <begin position="737"/>
        <end position="757"/>
    </location>
</feature>
<dbReference type="InterPro" id="IPR050670">
    <property type="entry name" value="STAM"/>
</dbReference>
<evidence type="ECO:0000313" key="5">
    <source>
        <dbReference type="EMBL" id="KIN01564.1"/>
    </source>
</evidence>
<dbReference type="OrthoDB" id="6250593at2759"/>
<proteinExistence type="predicted"/>
<evidence type="ECO:0000313" key="6">
    <source>
        <dbReference type="Proteomes" id="UP000054321"/>
    </source>
</evidence>
<feature type="region of interest" description="Disordered" evidence="3">
    <location>
        <begin position="239"/>
        <end position="258"/>
    </location>
</feature>
<feature type="compositionally biased region" description="Low complexity" evidence="3">
    <location>
        <begin position="1028"/>
        <end position="1039"/>
    </location>
</feature>
<evidence type="ECO:0000259" key="4">
    <source>
        <dbReference type="PROSITE" id="PS50002"/>
    </source>
</evidence>
<feature type="region of interest" description="Disordered" evidence="3">
    <location>
        <begin position="893"/>
        <end position="944"/>
    </location>
</feature>
<name>A0A0C3CRA8_OIDMZ</name>
<feature type="compositionally biased region" description="Polar residues" evidence="3">
    <location>
        <begin position="738"/>
        <end position="748"/>
    </location>
</feature>
<gene>
    <name evidence="5" type="ORF">OIDMADRAFT_180362</name>
</gene>
<dbReference type="EMBL" id="KN832876">
    <property type="protein sequence ID" value="KIN01564.1"/>
    <property type="molecule type" value="Genomic_DNA"/>
</dbReference>
<dbReference type="AlphaFoldDB" id="A0A0C3CRA8"/>
<dbReference type="PANTHER" id="PTHR45929">
    <property type="entry name" value="JAK PATHWAY SIGNAL TRANSDUCTION ADAPTOR MOLECULE"/>
    <property type="match status" value="1"/>
</dbReference>
<feature type="region of interest" description="Disordered" evidence="3">
    <location>
        <begin position="768"/>
        <end position="787"/>
    </location>
</feature>
<evidence type="ECO:0000256" key="3">
    <source>
        <dbReference type="SAM" id="MobiDB-lite"/>
    </source>
</evidence>
<feature type="region of interest" description="Disordered" evidence="3">
    <location>
        <begin position="280"/>
        <end position="316"/>
    </location>
</feature>
<dbReference type="SMART" id="SM00326">
    <property type="entry name" value="SH3"/>
    <property type="match status" value="1"/>
</dbReference>
<dbReference type="Pfam" id="PF00018">
    <property type="entry name" value="SH3_1"/>
    <property type="match status" value="1"/>
</dbReference>